<feature type="transmembrane region" description="Helical" evidence="9">
    <location>
        <begin position="313"/>
        <end position="330"/>
    </location>
</feature>
<sequence>MTTTHPRRVGTDVPRTPAPPHTPVNWRGVLGMAAAVFVTLLATASLYSYHADELYFRLLGERGWAWGYVDQPPLLPAVVDLSRTVFGDTQLGIRVPAALCAAAIVVLCGLIAAELGGTNRGQLLAVFGVGTSTLVLTFGHWILTSSFDTVATCAVLLFTLRALLREEGRWWIWTGVVCGVALHAKFMVMFLPVCLLLGLLLVGPRKHFLGRHLYLGMGLTLLIGSPNLIYQILNDYPQLQMAQALGELDGADNRAMFATNLLLQLGPLLTLLWLFGLYKLLRAPQWRPVAALGVGYLVATAAALFIEGGRPDYTGGFLLGLLIAGAVAYDRWLGKRTLALVVTSFLLALTTAFQVYLGLPLLPERLLGEWQLASMQHESVGWTALVEQTARVYQSLPPAERQRAVFLAENFGQAGALDRYAQDHGIPADRIFSGHNELHKWGPPPETADVVISLGAAPEQLAKDFASCEVLTRVDNGIAVDNPEQGREISVCRGHKSTWQQSWPAYRHLGAYL</sequence>
<evidence type="ECO:0000256" key="2">
    <source>
        <dbReference type="ARBA" id="ARBA00022475"/>
    </source>
</evidence>
<keyword evidence="3" id="KW-0328">Glycosyltransferase</keyword>
<keyword evidence="7 9" id="KW-0472">Membrane</keyword>
<accession>A0ABS5ARY3</accession>
<dbReference type="EMBL" id="JAGIOO010000001">
    <property type="protein sequence ID" value="MBP2479339.1"/>
    <property type="molecule type" value="Genomic_DNA"/>
</dbReference>
<gene>
    <name evidence="11" type="ORF">JOF53_008211</name>
</gene>
<evidence type="ECO:0000256" key="1">
    <source>
        <dbReference type="ARBA" id="ARBA00004651"/>
    </source>
</evidence>
<reference evidence="11 12" key="1">
    <citation type="submission" date="2021-03" db="EMBL/GenBank/DDBJ databases">
        <title>Sequencing the genomes of 1000 actinobacteria strains.</title>
        <authorList>
            <person name="Klenk H.-P."/>
        </authorList>
    </citation>
    <scope>NUCLEOTIDE SEQUENCE [LARGE SCALE GENOMIC DNA]</scope>
    <source>
        <strain evidence="11 12">DSM 44580</strain>
    </source>
</reference>
<feature type="transmembrane region" description="Helical" evidence="9">
    <location>
        <begin position="170"/>
        <end position="201"/>
    </location>
</feature>
<dbReference type="InterPro" id="IPR038731">
    <property type="entry name" value="RgtA/B/C-like"/>
</dbReference>
<evidence type="ECO:0000256" key="8">
    <source>
        <dbReference type="SAM" id="MobiDB-lite"/>
    </source>
</evidence>
<dbReference type="Pfam" id="PF13231">
    <property type="entry name" value="PMT_2"/>
    <property type="match status" value="1"/>
</dbReference>
<dbReference type="PANTHER" id="PTHR33908:SF11">
    <property type="entry name" value="MEMBRANE PROTEIN"/>
    <property type="match status" value="1"/>
</dbReference>
<keyword evidence="2" id="KW-1003">Cell membrane</keyword>
<evidence type="ECO:0000256" key="5">
    <source>
        <dbReference type="ARBA" id="ARBA00022692"/>
    </source>
</evidence>
<evidence type="ECO:0000256" key="6">
    <source>
        <dbReference type="ARBA" id="ARBA00022989"/>
    </source>
</evidence>
<feature type="transmembrane region" description="Helical" evidence="9">
    <location>
        <begin position="255"/>
        <end position="277"/>
    </location>
</feature>
<evidence type="ECO:0000259" key="10">
    <source>
        <dbReference type="Pfam" id="PF13231"/>
    </source>
</evidence>
<keyword evidence="6 9" id="KW-1133">Transmembrane helix</keyword>
<keyword evidence="4" id="KW-0808">Transferase</keyword>
<dbReference type="Proteomes" id="UP001519363">
    <property type="component" value="Unassembled WGS sequence"/>
</dbReference>
<feature type="transmembrane region" description="Helical" evidence="9">
    <location>
        <begin position="123"/>
        <end position="143"/>
    </location>
</feature>
<evidence type="ECO:0000313" key="12">
    <source>
        <dbReference type="Proteomes" id="UP001519363"/>
    </source>
</evidence>
<feature type="transmembrane region" description="Helical" evidence="9">
    <location>
        <begin position="29"/>
        <end position="49"/>
    </location>
</feature>
<evidence type="ECO:0000313" key="11">
    <source>
        <dbReference type="EMBL" id="MBP2479339.1"/>
    </source>
</evidence>
<keyword evidence="5 9" id="KW-0812">Transmembrane</keyword>
<evidence type="ECO:0000256" key="7">
    <source>
        <dbReference type="ARBA" id="ARBA00023136"/>
    </source>
</evidence>
<evidence type="ECO:0000256" key="4">
    <source>
        <dbReference type="ARBA" id="ARBA00022679"/>
    </source>
</evidence>
<name>A0ABS5ARY3_9PSEU</name>
<dbReference type="InterPro" id="IPR050297">
    <property type="entry name" value="LipidA_mod_glycosyltrf_83"/>
</dbReference>
<keyword evidence="12" id="KW-1185">Reference proteome</keyword>
<evidence type="ECO:0000256" key="9">
    <source>
        <dbReference type="SAM" id="Phobius"/>
    </source>
</evidence>
<protein>
    <recommendedName>
        <fullName evidence="10">Glycosyltransferase RgtA/B/C/D-like domain-containing protein</fullName>
    </recommendedName>
</protein>
<feature type="transmembrane region" description="Helical" evidence="9">
    <location>
        <begin position="337"/>
        <end position="357"/>
    </location>
</feature>
<proteinExistence type="predicted"/>
<evidence type="ECO:0000256" key="3">
    <source>
        <dbReference type="ARBA" id="ARBA00022676"/>
    </source>
</evidence>
<dbReference type="RefSeq" id="WP_086788909.1">
    <property type="nucleotide sequence ID" value="NZ_JAGIOO010000001.1"/>
</dbReference>
<dbReference type="PANTHER" id="PTHR33908">
    <property type="entry name" value="MANNOSYLTRANSFERASE YKCB-RELATED"/>
    <property type="match status" value="1"/>
</dbReference>
<comment type="caution">
    <text evidence="11">The sequence shown here is derived from an EMBL/GenBank/DDBJ whole genome shotgun (WGS) entry which is preliminary data.</text>
</comment>
<feature type="region of interest" description="Disordered" evidence="8">
    <location>
        <begin position="1"/>
        <end position="20"/>
    </location>
</feature>
<comment type="subcellular location">
    <subcellularLocation>
        <location evidence="1">Cell membrane</location>
        <topology evidence="1">Multi-pass membrane protein</topology>
    </subcellularLocation>
</comment>
<feature type="transmembrane region" description="Helical" evidence="9">
    <location>
        <begin position="289"/>
        <end position="307"/>
    </location>
</feature>
<organism evidence="11 12">
    <name type="scientific">Crossiella equi</name>
    <dbReference type="NCBI Taxonomy" id="130796"/>
    <lineage>
        <taxon>Bacteria</taxon>
        <taxon>Bacillati</taxon>
        <taxon>Actinomycetota</taxon>
        <taxon>Actinomycetes</taxon>
        <taxon>Pseudonocardiales</taxon>
        <taxon>Pseudonocardiaceae</taxon>
        <taxon>Crossiella</taxon>
    </lineage>
</organism>
<feature type="transmembrane region" description="Helical" evidence="9">
    <location>
        <begin position="91"/>
        <end position="111"/>
    </location>
</feature>
<feature type="domain" description="Glycosyltransferase RgtA/B/C/D-like" evidence="10">
    <location>
        <begin position="70"/>
        <end position="230"/>
    </location>
</feature>
<feature type="transmembrane region" description="Helical" evidence="9">
    <location>
        <begin position="213"/>
        <end position="233"/>
    </location>
</feature>